<dbReference type="RefSeq" id="WP_059750187.1">
    <property type="nucleotide sequence ID" value="NZ_LOXM01000065.1"/>
</dbReference>
<proteinExistence type="predicted"/>
<reference evidence="2 3" key="1">
    <citation type="submission" date="2015-11" db="EMBL/GenBank/DDBJ databases">
        <title>Expanding the genomic diversity of Burkholderia species for the development of highly accurate diagnostics.</title>
        <authorList>
            <person name="Sahl J."/>
            <person name="Keim P."/>
            <person name="Wagner D."/>
        </authorList>
    </citation>
    <scope>NUCLEOTIDE SEQUENCE [LARGE SCALE GENOMIC DNA]</scope>
    <source>
        <strain evidence="2 3">MSMB2036</strain>
    </source>
</reference>
<evidence type="ECO:0000313" key="2">
    <source>
        <dbReference type="EMBL" id="KVG72131.1"/>
    </source>
</evidence>
<feature type="region of interest" description="Disordered" evidence="1">
    <location>
        <begin position="1"/>
        <end position="27"/>
    </location>
</feature>
<name>A0A103RQI3_9BURK</name>
<dbReference type="Proteomes" id="UP000064029">
    <property type="component" value="Unassembled WGS sequence"/>
</dbReference>
<feature type="compositionally biased region" description="Polar residues" evidence="1">
    <location>
        <begin position="1"/>
        <end position="22"/>
    </location>
</feature>
<sequence>MLQASEMQQRFSHLQQTISEASRTCHSDKTAPRDLLNWVDELDKECKSAKKIAASGDNDRIRQWVDDLERIGDRAERACMQAGGVDAGIMNAVSSMHSELSDLKQQLH</sequence>
<accession>A0A103RQI3</accession>
<gene>
    <name evidence="2" type="ORF">WJ33_19670</name>
</gene>
<dbReference type="AlphaFoldDB" id="A0A103RQI3"/>
<evidence type="ECO:0000313" key="3">
    <source>
        <dbReference type="Proteomes" id="UP000064029"/>
    </source>
</evidence>
<dbReference type="OrthoDB" id="8926298at2"/>
<comment type="caution">
    <text evidence="2">The sequence shown here is derived from an EMBL/GenBank/DDBJ whole genome shotgun (WGS) entry which is preliminary data.</text>
</comment>
<protein>
    <submittedName>
        <fullName evidence="2">Uncharacterized protein</fullName>
    </submittedName>
</protein>
<dbReference type="EMBL" id="LOXM01000065">
    <property type="protein sequence ID" value="KVG72131.1"/>
    <property type="molecule type" value="Genomic_DNA"/>
</dbReference>
<evidence type="ECO:0000256" key="1">
    <source>
        <dbReference type="SAM" id="MobiDB-lite"/>
    </source>
</evidence>
<organism evidence="2 3">
    <name type="scientific">Burkholderia ubonensis</name>
    <dbReference type="NCBI Taxonomy" id="101571"/>
    <lineage>
        <taxon>Bacteria</taxon>
        <taxon>Pseudomonadati</taxon>
        <taxon>Pseudomonadota</taxon>
        <taxon>Betaproteobacteria</taxon>
        <taxon>Burkholderiales</taxon>
        <taxon>Burkholderiaceae</taxon>
        <taxon>Burkholderia</taxon>
        <taxon>Burkholderia cepacia complex</taxon>
    </lineage>
</organism>